<dbReference type="InterPro" id="IPR036565">
    <property type="entry name" value="Mur-like_cat_sf"/>
</dbReference>
<protein>
    <submittedName>
        <fullName evidence="2">UDP-N-acetylmuramoylalanine--D-glutamate ligase</fullName>
    </submittedName>
</protein>
<feature type="domain" description="Mur ligase central" evidence="1">
    <location>
        <begin position="101"/>
        <end position="182"/>
    </location>
</feature>
<dbReference type="GO" id="GO:0005524">
    <property type="term" value="F:ATP binding"/>
    <property type="evidence" value="ECO:0007669"/>
    <property type="project" value="InterPro"/>
</dbReference>
<dbReference type="GO" id="GO:0016881">
    <property type="term" value="F:acid-amino acid ligase activity"/>
    <property type="evidence" value="ECO:0007669"/>
    <property type="project" value="InterPro"/>
</dbReference>
<evidence type="ECO:0000259" key="1">
    <source>
        <dbReference type="Pfam" id="PF08245"/>
    </source>
</evidence>
<dbReference type="GeneID" id="41322081"/>
<gene>
    <name evidence="2" type="ORF">BKD89_06420</name>
</gene>
<dbReference type="Pfam" id="PF08245">
    <property type="entry name" value="Mur_ligase_M"/>
    <property type="match status" value="1"/>
</dbReference>
<dbReference type="AlphaFoldDB" id="A0A3G3IHW5"/>
<evidence type="ECO:0000313" key="2">
    <source>
        <dbReference type="EMBL" id="AYQ55430.1"/>
    </source>
</evidence>
<keyword evidence="2" id="KW-0436">Ligase</keyword>
<reference evidence="2 3" key="1">
    <citation type="submission" date="2016-10" db="EMBL/GenBank/DDBJ databases">
        <title>Complete genome of the TMA-utilizing, human hosted archaeon Methanomethylophilus alvus Gen. nov, sp. nov., strain Mx-05, derived from a pure culture.</title>
        <authorList>
            <person name="Brugere J.-F."/>
            <person name="Ben Hania W."/>
            <person name="Chaudhary P.P."/>
            <person name="Gaci N."/>
            <person name="Borrel G."/>
            <person name="Cao Van Tuat L."/>
            <person name="Fardeau M.-L."/>
            <person name="Harris H.M.B."/>
            <person name="O'Toole P.W."/>
            <person name="Ollivier B."/>
        </authorList>
    </citation>
    <scope>NUCLEOTIDE SEQUENCE [LARGE SCALE GENOMIC DNA]</scope>
    <source>
        <strain evidence="2 3">Mx-05</strain>
    </source>
</reference>
<dbReference type="NCBIfam" id="NF033197">
    <property type="entry name" value="F430_CfbE"/>
    <property type="match status" value="1"/>
</dbReference>
<dbReference type="Proteomes" id="UP000273278">
    <property type="component" value="Chromosome"/>
</dbReference>
<dbReference type="InterPro" id="IPR013221">
    <property type="entry name" value="Mur_ligase_cen"/>
</dbReference>
<dbReference type="EMBL" id="CP017686">
    <property type="protein sequence ID" value="AYQ55430.1"/>
    <property type="molecule type" value="Genomic_DNA"/>
</dbReference>
<dbReference type="RefSeq" id="WP_015505198.1">
    <property type="nucleotide sequence ID" value="NZ_CAYARL010000021.1"/>
</dbReference>
<dbReference type="Gene3D" id="3.40.1190.10">
    <property type="entry name" value="Mur-like, catalytic domain"/>
    <property type="match status" value="1"/>
</dbReference>
<proteinExistence type="predicted"/>
<accession>A0A3G3IHW5</accession>
<dbReference type="SUPFAM" id="SSF53623">
    <property type="entry name" value="MurD-like peptide ligases, catalytic domain"/>
    <property type="match status" value="1"/>
</dbReference>
<dbReference type="OMA" id="VIAPVHC"/>
<organism evidence="2 3">
    <name type="scientific">Methanomethylophilus alvi</name>
    <dbReference type="NCBI Taxonomy" id="1291540"/>
    <lineage>
        <taxon>Archaea</taxon>
        <taxon>Methanobacteriati</taxon>
        <taxon>Thermoplasmatota</taxon>
        <taxon>Thermoplasmata</taxon>
        <taxon>Methanomassiliicoccales</taxon>
        <taxon>Methanomethylophilaceae</taxon>
        <taxon>Methanomethylophilus</taxon>
    </lineage>
</organism>
<sequence>MKVLILDTVHGGKVLARSYLDKGDEVTVVDVYKVTPKDILNDIRHMGAKVADEAPADHFDLVVMPCHCPDVFIGEATYEKRVFFSEAVKDLIRDRRFRIEVTGVKGKTSTCYVLAHILSLTGRKVYLHTSRGMGPYAKGKHFITELKSIAPPMLLTLPKGEYDVMVCEVSLGGSGKADIGCITNLLEDYGIAKNTRKAESAKKDVLCDGVNIVPEAEKDIWAKYGKPLRTYGKRVSVVGRPEFGKPLEVSVDYRGKHEVSLRSDYLALQYLDAMDMALEVCDAMDVPAETVLEGLRTFPGVPGRGEVSVEKGVRYLRDRNPGVSHMSVERTLSCLKEMGALDDAVLIIDPVSRKVCDKMDKDLIGEVAAKYGVPMVITDGKGSEDDVPEGKTMVIRMFKEGYQ</sequence>
<name>A0A3G3IHW5_9ARCH</name>
<evidence type="ECO:0000313" key="3">
    <source>
        <dbReference type="Proteomes" id="UP000273278"/>
    </source>
</evidence>